<protein>
    <recommendedName>
        <fullName evidence="3">F-box domain-containing protein</fullName>
    </recommendedName>
</protein>
<gene>
    <name evidence="1" type="ORF">B0A54_02339</name>
</gene>
<dbReference type="EMBL" id="NAJP01000008">
    <property type="protein sequence ID" value="TKA46507.1"/>
    <property type="molecule type" value="Genomic_DNA"/>
</dbReference>
<dbReference type="AlphaFoldDB" id="A0A4U0VC14"/>
<accession>A0A4U0VC14</accession>
<dbReference type="Proteomes" id="UP000310066">
    <property type="component" value="Unassembled WGS sequence"/>
</dbReference>
<evidence type="ECO:0008006" key="3">
    <source>
        <dbReference type="Google" id="ProtNLM"/>
    </source>
</evidence>
<reference evidence="1 2" key="1">
    <citation type="submission" date="2017-03" db="EMBL/GenBank/DDBJ databases">
        <title>Genomes of endolithic fungi from Antarctica.</title>
        <authorList>
            <person name="Coleine C."/>
            <person name="Masonjones S."/>
            <person name="Stajich J.E."/>
        </authorList>
    </citation>
    <scope>NUCLEOTIDE SEQUENCE [LARGE SCALE GENOMIC DNA]</scope>
    <source>
        <strain evidence="1 2">CCFEE 5311</strain>
    </source>
</reference>
<name>A0A4U0VC14_9PEZI</name>
<evidence type="ECO:0000313" key="1">
    <source>
        <dbReference type="EMBL" id="TKA46507.1"/>
    </source>
</evidence>
<evidence type="ECO:0000313" key="2">
    <source>
        <dbReference type="Proteomes" id="UP000310066"/>
    </source>
</evidence>
<comment type="caution">
    <text evidence="1">The sequence shown here is derived from an EMBL/GenBank/DDBJ whole genome shotgun (WGS) entry which is preliminary data.</text>
</comment>
<dbReference type="OrthoDB" id="5413827at2759"/>
<organism evidence="1 2">
    <name type="scientific">Friedmanniomyces endolithicus</name>
    <dbReference type="NCBI Taxonomy" id="329885"/>
    <lineage>
        <taxon>Eukaryota</taxon>
        <taxon>Fungi</taxon>
        <taxon>Dikarya</taxon>
        <taxon>Ascomycota</taxon>
        <taxon>Pezizomycotina</taxon>
        <taxon>Dothideomycetes</taxon>
        <taxon>Dothideomycetidae</taxon>
        <taxon>Mycosphaerellales</taxon>
        <taxon>Teratosphaeriaceae</taxon>
        <taxon>Friedmanniomyces</taxon>
    </lineage>
</organism>
<proteinExistence type="predicted"/>
<sequence length="218" mass="24373">MSATTDNGSGSRLLNLPVKIREHVCTLALIDVESIEIFSPSSRRAAALTQTCRQLRRETIYIFYAQNTFALNLTASTLPKALKWLHGIGKDRVSQILRFIIRFSVDVQTQQQRDDAARACVSAPWPSPIALGATSMGALVVDCVGAREELHKTGREFAQAILRAGVARERIEAAHVWDEADETRLWSLCESLERGFNWGLNSSVSRGWRFSGGEWRRN</sequence>